<protein>
    <recommendedName>
        <fullName evidence="1">Glutamine synthetase</fullName>
    </recommendedName>
</protein>
<evidence type="ECO:0000256" key="2">
    <source>
        <dbReference type="ARBA" id="ARBA00022598"/>
    </source>
</evidence>
<dbReference type="Gene3D" id="3.10.20.70">
    <property type="entry name" value="Glutamine synthetase, N-terminal domain"/>
    <property type="match status" value="1"/>
</dbReference>
<keyword evidence="7" id="KW-1185">Reference proteome</keyword>
<dbReference type="SMART" id="SM01230">
    <property type="entry name" value="Gln-synt_C"/>
    <property type="match status" value="1"/>
</dbReference>
<dbReference type="Gene3D" id="3.30.590.10">
    <property type="entry name" value="Glutamine synthetase/guanido kinase, catalytic domain"/>
    <property type="match status" value="1"/>
</dbReference>
<proteinExistence type="inferred from homology"/>
<dbReference type="GO" id="GO:0016301">
    <property type="term" value="F:kinase activity"/>
    <property type="evidence" value="ECO:0007669"/>
    <property type="project" value="UniProtKB-KW"/>
</dbReference>
<dbReference type="PANTHER" id="PTHR43785:SF2">
    <property type="entry name" value="TYPE-1 GLUTAMINE SYNTHETASE 1"/>
    <property type="match status" value="1"/>
</dbReference>
<keyword evidence="6" id="KW-0418">Kinase</keyword>
<dbReference type="SUPFAM" id="SSF55931">
    <property type="entry name" value="Glutamine synthetase/guanido kinase"/>
    <property type="match status" value="1"/>
</dbReference>
<name>A0A8H6Y8P8_9AGAR</name>
<comment type="similarity">
    <text evidence="3 4">Belongs to the glutamine synthetase family.</text>
</comment>
<dbReference type="EMBL" id="JACAZI010000008">
    <property type="protein sequence ID" value="KAF7354211.1"/>
    <property type="molecule type" value="Genomic_DNA"/>
</dbReference>
<accession>A0A8H6Y8P8</accession>
<dbReference type="GO" id="GO:0004356">
    <property type="term" value="F:glutamine synthetase activity"/>
    <property type="evidence" value="ECO:0007669"/>
    <property type="project" value="InterPro"/>
</dbReference>
<dbReference type="InterPro" id="IPR008146">
    <property type="entry name" value="Gln_synth_cat_dom"/>
</dbReference>
<dbReference type="OrthoDB" id="3364440at2759"/>
<evidence type="ECO:0000313" key="6">
    <source>
        <dbReference type="EMBL" id="KAF7354211.1"/>
    </source>
</evidence>
<evidence type="ECO:0000256" key="4">
    <source>
        <dbReference type="RuleBase" id="RU000384"/>
    </source>
</evidence>
<gene>
    <name evidence="6" type="ORF">MVEN_01108800</name>
</gene>
<dbReference type="PANTHER" id="PTHR43785">
    <property type="entry name" value="GAMMA-GLUTAMYLPUTRESCINE SYNTHETASE"/>
    <property type="match status" value="1"/>
</dbReference>
<evidence type="ECO:0000256" key="3">
    <source>
        <dbReference type="PROSITE-ProRule" id="PRU01331"/>
    </source>
</evidence>
<evidence type="ECO:0000256" key="1">
    <source>
        <dbReference type="ARBA" id="ARBA00021364"/>
    </source>
</evidence>
<reference evidence="6" key="1">
    <citation type="submission" date="2020-05" db="EMBL/GenBank/DDBJ databases">
        <title>Mycena genomes resolve the evolution of fungal bioluminescence.</title>
        <authorList>
            <person name="Tsai I.J."/>
        </authorList>
    </citation>
    <scope>NUCLEOTIDE SEQUENCE</scope>
    <source>
        <strain evidence="6">CCC161011</strain>
    </source>
</reference>
<evidence type="ECO:0000259" key="5">
    <source>
        <dbReference type="PROSITE" id="PS51987"/>
    </source>
</evidence>
<sequence length="477" mass="51833">MTSESILGVVYSPGSINPEQPIMDITALKDLGIRFIRLQFVDLTNNVRYRVIPIAYFEKMLASPRPSIAIAAAILGVVYLHIADGFTTDTEYLYVPDMSSVRVLQYKPGHASVLGWFEEKTAVVGSDGQLSSQVDLCPRRILHQVAETARDVSEVEFLVGFETEFILLSSTNPITTIHNLEGYSNTLALPTGSLAERVLEEIVDALEKSGIEVQMYHAEAAPGQYEIATGPLPPLQACDALVHTRETIYNVANKHGLRATLAPRIHDYSCGTGAHTHISVHSTNPDSPPKGVTLSNLESSFLTGLLDHLPATLAFTMPLPASYKRMEDGIFSGGTYVCWATNSREVPVRLCNAASPGARNFEIKQIDGTSNPYLALAAVLGAGALGICRGGELTMKDCQGPSAAERGEEGRRALGITERLPLSWEEARKRMRESAAMKEVFGQGVIEKYLSVNKVLAEALDEPKDEAAKATLLVEMF</sequence>
<feature type="domain" description="GS catalytic" evidence="5">
    <location>
        <begin position="138"/>
        <end position="477"/>
    </location>
</feature>
<organism evidence="6 7">
    <name type="scientific">Mycena venus</name>
    <dbReference type="NCBI Taxonomy" id="2733690"/>
    <lineage>
        <taxon>Eukaryota</taxon>
        <taxon>Fungi</taxon>
        <taxon>Dikarya</taxon>
        <taxon>Basidiomycota</taxon>
        <taxon>Agaricomycotina</taxon>
        <taxon>Agaricomycetes</taxon>
        <taxon>Agaricomycetidae</taxon>
        <taxon>Agaricales</taxon>
        <taxon>Marasmiineae</taxon>
        <taxon>Mycenaceae</taxon>
        <taxon>Mycena</taxon>
    </lineage>
</organism>
<evidence type="ECO:0000313" key="7">
    <source>
        <dbReference type="Proteomes" id="UP000620124"/>
    </source>
</evidence>
<dbReference type="AlphaFoldDB" id="A0A8H6Y8P8"/>
<dbReference type="Pfam" id="PF00120">
    <property type="entry name" value="Gln-synt_C"/>
    <property type="match status" value="1"/>
</dbReference>
<comment type="caution">
    <text evidence="6">The sequence shown here is derived from an EMBL/GenBank/DDBJ whole genome shotgun (WGS) entry which is preliminary data.</text>
</comment>
<dbReference type="InterPro" id="IPR036651">
    <property type="entry name" value="Gln_synt_N_sf"/>
</dbReference>
<dbReference type="Proteomes" id="UP000620124">
    <property type="component" value="Unassembled WGS sequence"/>
</dbReference>
<dbReference type="GO" id="GO:0006542">
    <property type="term" value="P:glutamine biosynthetic process"/>
    <property type="evidence" value="ECO:0007669"/>
    <property type="project" value="InterPro"/>
</dbReference>
<keyword evidence="2" id="KW-0436">Ligase</keyword>
<keyword evidence="6" id="KW-0808">Transferase</keyword>
<dbReference type="PROSITE" id="PS51987">
    <property type="entry name" value="GS_CATALYTIC"/>
    <property type="match status" value="1"/>
</dbReference>
<dbReference type="InterPro" id="IPR014746">
    <property type="entry name" value="Gln_synth/guanido_kin_cat_dom"/>
</dbReference>